<evidence type="ECO:0000313" key="7">
    <source>
        <dbReference type="Proteomes" id="UP000002487"/>
    </source>
</evidence>
<dbReference type="EnsemblBacteria" id="AAM06142">
    <property type="protein sequence ID" value="AAM06142"/>
    <property type="gene ID" value="MA_2764"/>
</dbReference>
<dbReference type="GO" id="GO:0000976">
    <property type="term" value="F:transcription cis-regulatory region binding"/>
    <property type="evidence" value="ECO:0000318"/>
    <property type="project" value="GO_Central"/>
</dbReference>
<dbReference type="FunFam" id="1.10.10.60:FF:000141">
    <property type="entry name" value="TetR family transcriptional regulator"/>
    <property type="match status" value="1"/>
</dbReference>
<feature type="DNA-binding region" description="H-T-H motif" evidence="4">
    <location>
        <begin position="52"/>
        <end position="71"/>
    </location>
</feature>
<evidence type="ECO:0000259" key="5">
    <source>
        <dbReference type="PROSITE" id="PS50977"/>
    </source>
</evidence>
<proteinExistence type="predicted"/>
<dbReference type="Proteomes" id="UP000002487">
    <property type="component" value="Chromosome"/>
</dbReference>
<dbReference type="InterPro" id="IPR001647">
    <property type="entry name" value="HTH_TetR"/>
</dbReference>
<dbReference type="Gene3D" id="1.10.357.10">
    <property type="entry name" value="Tetracycline Repressor, domain 2"/>
    <property type="match status" value="1"/>
</dbReference>
<protein>
    <submittedName>
        <fullName evidence="6">Transcriptional regulator, TetR family</fullName>
    </submittedName>
</protein>
<organism evidence="6 7">
    <name type="scientific">Methanosarcina acetivorans (strain ATCC 35395 / DSM 2834 / JCM 12185 / C2A)</name>
    <dbReference type="NCBI Taxonomy" id="188937"/>
    <lineage>
        <taxon>Archaea</taxon>
        <taxon>Methanobacteriati</taxon>
        <taxon>Methanobacteriota</taxon>
        <taxon>Stenosarchaea group</taxon>
        <taxon>Methanomicrobia</taxon>
        <taxon>Methanosarcinales</taxon>
        <taxon>Methanosarcinaceae</taxon>
        <taxon>Methanosarcina</taxon>
    </lineage>
</organism>
<evidence type="ECO:0000313" key="6">
    <source>
        <dbReference type="EMBL" id="AAM06142.1"/>
    </source>
</evidence>
<dbReference type="HOGENOM" id="CLU_069356_12_1_2"/>
<feature type="domain" description="HTH tetR-type" evidence="5">
    <location>
        <begin position="29"/>
        <end position="89"/>
    </location>
</feature>
<accession>Q8TMA2</accession>
<keyword evidence="1" id="KW-0805">Transcription regulation</keyword>
<keyword evidence="3" id="KW-0804">Transcription</keyword>
<dbReference type="PRINTS" id="PR00455">
    <property type="entry name" value="HTHTETR"/>
</dbReference>
<dbReference type="Gene3D" id="1.10.10.60">
    <property type="entry name" value="Homeodomain-like"/>
    <property type="match status" value="1"/>
</dbReference>
<sequence>MLPLVTKRNNVHFLVMELSIKEIKEQEKERKRNYILDAAEKLFFSRGYDSVSMDDIANEVELSKAALYLYFKDKESLFFTIVLRGIKLLNAMIEESIKSCKTGVEILDTIARVYFEFVNKYPNHNRAYLYFRSDRFDIEDSEDMNEVAKEILKLRQDTFVITCNAIKSGIDEGLIRRDVDPVEVTVFLTLILKNLTEMRSDFIKLLEKRGIDKYQFFTDVAEFVHRMLMNTERGDAK</sequence>
<dbReference type="STRING" id="188937.MA_2764"/>
<dbReference type="InterPro" id="IPR023772">
    <property type="entry name" value="DNA-bd_HTH_TetR-type_CS"/>
</dbReference>
<evidence type="ECO:0000256" key="3">
    <source>
        <dbReference type="ARBA" id="ARBA00023163"/>
    </source>
</evidence>
<gene>
    <name evidence="6" type="ordered locus">MA_2764</name>
</gene>
<dbReference type="InterPro" id="IPR009057">
    <property type="entry name" value="Homeodomain-like_sf"/>
</dbReference>
<evidence type="ECO:0000256" key="4">
    <source>
        <dbReference type="PROSITE-ProRule" id="PRU00335"/>
    </source>
</evidence>
<dbReference type="SUPFAM" id="SSF46689">
    <property type="entry name" value="Homeodomain-like"/>
    <property type="match status" value="1"/>
</dbReference>
<dbReference type="SUPFAM" id="SSF48498">
    <property type="entry name" value="Tetracyclin repressor-like, C-terminal domain"/>
    <property type="match status" value="1"/>
</dbReference>
<name>Q8TMA2_METAC</name>
<keyword evidence="7" id="KW-1185">Reference proteome</keyword>
<dbReference type="InterPro" id="IPR036271">
    <property type="entry name" value="Tet_transcr_reg_TetR-rel_C_sf"/>
</dbReference>
<dbReference type="Pfam" id="PF00440">
    <property type="entry name" value="TetR_N"/>
    <property type="match status" value="1"/>
</dbReference>
<dbReference type="PANTHER" id="PTHR30055:SF234">
    <property type="entry name" value="HTH-TYPE TRANSCRIPTIONAL REGULATOR BETI"/>
    <property type="match status" value="1"/>
</dbReference>
<keyword evidence="2 4" id="KW-0238">DNA-binding</keyword>
<dbReference type="AlphaFoldDB" id="Q8TMA2"/>
<dbReference type="KEGG" id="mac:MA_2764"/>
<dbReference type="GO" id="GO:0006355">
    <property type="term" value="P:regulation of DNA-templated transcription"/>
    <property type="evidence" value="ECO:0000318"/>
    <property type="project" value="GO_Central"/>
</dbReference>
<evidence type="ECO:0000256" key="1">
    <source>
        <dbReference type="ARBA" id="ARBA00023015"/>
    </source>
</evidence>
<dbReference type="EMBL" id="AE010299">
    <property type="protein sequence ID" value="AAM06142.1"/>
    <property type="molecule type" value="Genomic_DNA"/>
</dbReference>
<dbReference type="PROSITE" id="PS50977">
    <property type="entry name" value="HTH_TETR_2"/>
    <property type="match status" value="1"/>
</dbReference>
<dbReference type="InterPro" id="IPR050109">
    <property type="entry name" value="HTH-type_TetR-like_transc_reg"/>
</dbReference>
<dbReference type="GO" id="GO:0003700">
    <property type="term" value="F:DNA-binding transcription factor activity"/>
    <property type="evidence" value="ECO:0000318"/>
    <property type="project" value="GO_Central"/>
</dbReference>
<dbReference type="PANTHER" id="PTHR30055">
    <property type="entry name" value="HTH-TYPE TRANSCRIPTIONAL REGULATOR RUTR"/>
    <property type="match status" value="1"/>
</dbReference>
<evidence type="ECO:0000256" key="2">
    <source>
        <dbReference type="ARBA" id="ARBA00023125"/>
    </source>
</evidence>
<reference evidence="6 7" key="1">
    <citation type="journal article" date="2002" name="Genome Res.">
        <title>The genome of Methanosarcina acetivorans reveals extensive metabolic and physiological diversity.</title>
        <authorList>
            <person name="Galagan J.E."/>
            <person name="Nusbaum C."/>
            <person name="Roy A."/>
            <person name="Endrizzi M.G."/>
            <person name="Macdonald P."/>
            <person name="FitzHugh W."/>
            <person name="Calvo S."/>
            <person name="Engels R."/>
            <person name="Smirnov S."/>
            <person name="Atnoor D."/>
            <person name="Brown A."/>
            <person name="Allen N."/>
            <person name="Naylor J."/>
            <person name="Stange-Thomann N."/>
            <person name="DeArellano K."/>
            <person name="Johnson R."/>
            <person name="Linton L."/>
            <person name="McEwan P."/>
            <person name="McKernan K."/>
            <person name="Talamas J."/>
            <person name="Tirrell A."/>
            <person name="Ye W."/>
            <person name="Zimmer A."/>
            <person name="Barber R.D."/>
            <person name="Cann I."/>
            <person name="Graham D.E."/>
            <person name="Grahame D.A."/>
            <person name="Guss A."/>
            <person name="Hedderich R."/>
            <person name="Ingram-Smith C."/>
            <person name="Kuettner C.H."/>
            <person name="Krzycki J.A."/>
            <person name="Leigh J.A."/>
            <person name="Li W."/>
            <person name="Liu J."/>
            <person name="Mukhopadhyay B."/>
            <person name="Reeve J.N."/>
            <person name="Smith K."/>
            <person name="Springer T.A."/>
            <person name="Umayam L.A."/>
            <person name="White O."/>
            <person name="White R.H."/>
            <person name="de Macario E.C."/>
            <person name="Ferry J.G."/>
            <person name="Jarrell K.F."/>
            <person name="Jing H."/>
            <person name="Macario A.J.L."/>
            <person name="Paulsen I."/>
            <person name="Pritchett M."/>
            <person name="Sowers K.R."/>
            <person name="Swanson R.V."/>
            <person name="Zinder S.H."/>
            <person name="Lander E."/>
            <person name="Metcalf W.W."/>
            <person name="Birren B."/>
        </authorList>
    </citation>
    <scope>NUCLEOTIDE SEQUENCE [LARGE SCALE GENOMIC DNA]</scope>
    <source>
        <strain evidence="7">ATCC 35395 / DSM 2834 / JCM 12185 / C2A</strain>
    </source>
</reference>
<dbReference type="InParanoid" id="Q8TMA2"/>
<dbReference type="PROSITE" id="PS01081">
    <property type="entry name" value="HTH_TETR_1"/>
    <property type="match status" value="1"/>
</dbReference>
<dbReference type="PhylomeDB" id="Q8TMA2"/>